<dbReference type="OrthoDB" id="6434384at2759"/>
<keyword evidence="2" id="KW-1185">Reference proteome</keyword>
<dbReference type="PANTHER" id="PTHR47331">
    <property type="entry name" value="PHD-TYPE DOMAIN-CONTAINING PROTEIN"/>
    <property type="match status" value="1"/>
</dbReference>
<dbReference type="Proteomes" id="UP000499080">
    <property type="component" value="Unassembled WGS sequence"/>
</dbReference>
<reference evidence="1 2" key="1">
    <citation type="journal article" date="2019" name="Sci. Rep.">
        <title>Orb-weaving spider Araneus ventricosus genome elucidates the spidroin gene catalogue.</title>
        <authorList>
            <person name="Kono N."/>
            <person name="Nakamura H."/>
            <person name="Ohtoshi R."/>
            <person name="Moran D.A.P."/>
            <person name="Shinohara A."/>
            <person name="Yoshida Y."/>
            <person name="Fujiwara M."/>
            <person name="Mori M."/>
            <person name="Tomita M."/>
            <person name="Arakawa K."/>
        </authorList>
    </citation>
    <scope>NUCLEOTIDE SEQUENCE [LARGE SCALE GENOMIC DNA]</scope>
</reference>
<dbReference type="EMBL" id="BGPR01008240">
    <property type="protein sequence ID" value="GBN32447.1"/>
    <property type="molecule type" value="Genomic_DNA"/>
</dbReference>
<evidence type="ECO:0008006" key="3">
    <source>
        <dbReference type="Google" id="ProtNLM"/>
    </source>
</evidence>
<protein>
    <recommendedName>
        <fullName evidence="3">CCHC-type domain-containing protein</fullName>
    </recommendedName>
</protein>
<accession>A0A4Y2N2Q0</accession>
<sequence>MKIGLPILYDELEGKLRALESLGKTQEKYGDSLRPPVESCLLEEVLIAWERSRSNKNETKSSRSLNNLMAFLQREVRSEEMMLLARSGFEYKQCRRKEVSIVSEKQTGPPTATALVSLSSQRKRNLNCTFCNGRHPSFKCFDARKMTHQERLNILLKKAACFTCLDKSGHISKFCDQNSRIKCNDPHYQIMCKRYNSKNAQNNMDVGDHSSNSEVAFSNAAEVERFIYKPLRSLYEVRVAKNVFVSFLTQVQ</sequence>
<comment type="caution">
    <text evidence="1">The sequence shown here is derived from an EMBL/GenBank/DDBJ whole genome shotgun (WGS) entry which is preliminary data.</text>
</comment>
<evidence type="ECO:0000313" key="2">
    <source>
        <dbReference type="Proteomes" id="UP000499080"/>
    </source>
</evidence>
<proteinExistence type="predicted"/>
<evidence type="ECO:0000313" key="1">
    <source>
        <dbReference type="EMBL" id="GBN32447.1"/>
    </source>
</evidence>
<organism evidence="1 2">
    <name type="scientific">Araneus ventricosus</name>
    <name type="common">Orbweaver spider</name>
    <name type="synonym">Epeira ventricosa</name>
    <dbReference type="NCBI Taxonomy" id="182803"/>
    <lineage>
        <taxon>Eukaryota</taxon>
        <taxon>Metazoa</taxon>
        <taxon>Ecdysozoa</taxon>
        <taxon>Arthropoda</taxon>
        <taxon>Chelicerata</taxon>
        <taxon>Arachnida</taxon>
        <taxon>Araneae</taxon>
        <taxon>Araneomorphae</taxon>
        <taxon>Entelegynae</taxon>
        <taxon>Araneoidea</taxon>
        <taxon>Araneidae</taxon>
        <taxon>Araneus</taxon>
    </lineage>
</organism>
<gene>
    <name evidence="1" type="ORF">AVEN_142285_1</name>
</gene>
<name>A0A4Y2N2Q0_ARAVE</name>
<dbReference type="AlphaFoldDB" id="A0A4Y2N2Q0"/>